<protein>
    <submittedName>
        <fullName evidence="2">Uncharacterized protein</fullName>
    </submittedName>
</protein>
<feature type="region of interest" description="Disordered" evidence="1">
    <location>
        <begin position="84"/>
        <end position="117"/>
    </location>
</feature>
<feature type="region of interest" description="Disordered" evidence="1">
    <location>
        <begin position="59"/>
        <end position="78"/>
    </location>
</feature>
<comment type="caution">
    <text evidence="2">The sequence shown here is derived from an EMBL/GenBank/DDBJ whole genome shotgun (WGS) entry which is preliminary data.</text>
</comment>
<name>A0A151NRI0_ALLMI</name>
<evidence type="ECO:0000256" key="1">
    <source>
        <dbReference type="SAM" id="MobiDB-lite"/>
    </source>
</evidence>
<dbReference type="EMBL" id="AKHW03002195">
    <property type="protein sequence ID" value="KYO39398.1"/>
    <property type="molecule type" value="Genomic_DNA"/>
</dbReference>
<dbReference type="AlphaFoldDB" id="A0A151NRI0"/>
<keyword evidence="3" id="KW-1185">Reference proteome</keyword>
<feature type="compositionally biased region" description="Basic and acidic residues" evidence="1">
    <location>
        <begin position="88"/>
        <end position="102"/>
    </location>
</feature>
<evidence type="ECO:0000313" key="3">
    <source>
        <dbReference type="Proteomes" id="UP000050525"/>
    </source>
</evidence>
<feature type="compositionally biased region" description="Polar residues" evidence="1">
    <location>
        <begin position="60"/>
        <end position="74"/>
    </location>
</feature>
<dbReference type="Proteomes" id="UP000050525">
    <property type="component" value="Unassembled WGS sequence"/>
</dbReference>
<feature type="compositionally biased region" description="Polar residues" evidence="1">
    <location>
        <begin position="103"/>
        <end position="117"/>
    </location>
</feature>
<accession>A0A151NRI0</accession>
<evidence type="ECO:0000313" key="2">
    <source>
        <dbReference type="EMBL" id="KYO39398.1"/>
    </source>
</evidence>
<organism evidence="2 3">
    <name type="scientific">Alligator mississippiensis</name>
    <name type="common">American alligator</name>
    <dbReference type="NCBI Taxonomy" id="8496"/>
    <lineage>
        <taxon>Eukaryota</taxon>
        <taxon>Metazoa</taxon>
        <taxon>Chordata</taxon>
        <taxon>Craniata</taxon>
        <taxon>Vertebrata</taxon>
        <taxon>Euteleostomi</taxon>
        <taxon>Archelosauria</taxon>
        <taxon>Archosauria</taxon>
        <taxon>Crocodylia</taxon>
        <taxon>Alligatoridae</taxon>
        <taxon>Alligatorinae</taxon>
        <taxon>Alligator</taxon>
    </lineage>
</organism>
<gene>
    <name evidence="2" type="ORF">Y1Q_0021056</name>
</gene>
<proteinExistence type="predicted"/>
<reference evidence="2 3" key="1">
    <citation type="journal article" date="2012" name="Genome Biol.">
        <title>Sequencing three crocodilian genomes to illuminate the evolution of archosaurs and amniotes.</title>
        <authorList>
            <person name="St John J.A."/>
            <person name="Braun E.L."/>
            <person name="Isberg S.R."/>
            <person name="Miles L.G."/>
            <person name="Chong A.Y."/>
            <person name="Gongora J."/>
            <person name="Dalzell P."/>
            <person name="Moran C."/>
            <person name="Bed'hom B."/>
            <person name="Abzhanov A."/>
            <person name="Burgess S.C."/>
            <person name="Cooksey A.M."/>
            <person name="Castoe T.A."/>
            <person name="Crawford N.G."/>
            <person name="Densmore L.D."/>
            <person name="Drew J.C."/>
            <person name="Edwards S.V."/>
            <person name="Faircloth B.C."/>
            <person name="Fujita M.K."/>
            <person name="Greenwold M.J."/>
            <person name="Hoffmann F.G."/>
            <person name="Howard J.M."/>
            <person name="Iguchi T."/>
            <person name="Janes D.E."/>
            <person name="Khan S.Y."/>
            <person name="Kohno S."/>
            <person name="de Koning A.J."/>
            <person name="Lance S.L."/>
            <person name="McCarthy F.M."/>
            <person name="McCormack J.E."/>
            <person name="Merchant M.E."/>
            <person name="Peterson D.G."/>
            <person name="Pollock D.D."/>
            <person name="Pourmand N."/>
            <person name="Raney B.J."/>
            <person name="Roessler K.A."/>
            <person name="Sanford J.R."/>
            <person name="Sawyer R.H."/>
            <person name="Schmidt C.J."/>
            <person name="Triplett E.W."/>
            <person name="Tuberville T.D."/>
            <person name="Venegas-Anaya M."/>
            <person name="Howard J.T."/>
            <person name="Jarvis E.D."/>
            <person name="Guillette L.J.Jr."/>
            <person name="Glenn T.C."/>
            <person name="Green R.E."/>
            <person name="Ray D.A."/>
        </authorList>
    </citation>
    <scope>NUCLEOTIDE SEQUENCE [LARGE SCALE GENOMIC DNA]</scope>
    <source>
        <strain evidence="2">KSC_2009_1</strain>
    </source>
</reference>
<sequence length="117" mass="13159">MYLCVILYGKGPGTTVDTLGSVDMKIRAGLEDKRYDVIYMISVNKAIYYTEFHVLISPPFGNQPTEPRPSTTAQRRSKISLIYTASRDTLRRRPEQEGDKGSMNKTGATNDFFTSDP</sequence>